<protein>
    <submittedName>
        <fullName evidence="1">Uncharacterized protein</fullName>
    </submittedName>
</protein>
<reference evidence="1" key="1">
    <citation type="submission" date="2014-09" db="EMBL/GenBank/DDBJ databases">
        <authorList>
            <person name="Magalhaes I.L.F."/>
            <person name="Oliveira U."/>
            <person name="Santos F.R."/>
            <person name="Vidigal T.H.D.A."/>
            <person name="Brescovit A.D."/>
            <person name="Santos A.J."/>
        </authorList>
    </citation>
    <scope>NUCLEOTIDE SEQUENCE</scope>
    <source>
        <tissue evidence="1">Shoot tissue taken approximately 20 cm above the soil surface</tissue>
    </source>
</reference>
<name>A0A0A9T2V9_ARUDO</name>
<dbReference type="AlphaFoldDB" id="A0A0A9T2V9"/>
<accession>A0A0A9T2V9</accession>
<evidence type="ECO:0000313" key="1">
    <source>
        <dbReference type="EMBL" id="JAD22748.1"/>
    </source>
</evidence>
<organism evidence="1">
    <name type="scientific">Arundo donax</name>
    <name type="common">Giant reed</name>
    <name type="synonym">Donax arundinaceus</name>
    <dbReference type="NCBI Taxonomy" id="35708"/>
    <lineage>
        <taxon>Eukaryota</taxon>
        <taxon>Viridiplantae</taxon>
        <taxon>Streptophyta</taxon>
        <taxon>Embryophyta</taxon>
        <taxon>Tracheophyta</taxon>
        <taxon>Spermatophyta</taxon>
        <taxon>Magnoliopsida</taxon>
        <taxon>Liliopsida</taxon>
        <taxon>Poales</taxon>
        <taxon>Poaceae</taxon>
        <taxon>PACMAD clade</taxon>
        <taxon>Arundinoideae</taxon>
        <taxon>Arundineae</taxon>
        <taxon>Arundo</taxon>
    </lineage>
</organism>
<dbReference type="EMBL" id="GBRH01275147">
    <property type="protein sequence ID" value="JAD22748.1"/>
    <property type="molecule type" value="Transcribed_RNA"/>
</dbReference>
<reference evidence="1" key="2">
    <citation type="journal article" date="2015" name="Data Brief">
        <title>Shoot transcriptome of the giant reed, Arundo donax.</title>
        <authorList>
            <person name="Barrero R.A."/>
            <person name="Guerrero F.D."/>
            <person name="Moolhuijzen P."/>
            <person name="Goolsby J.A."/>
            <person name="Tidwell J."/>
            <person name="Bellgard S.E."/>
            <person name="Bellgard M.I."/>
        </authorList>
    </citation>
    <scope>NUCLEOTIDE SEQUENCE</scope>
    <source>
        <tissue evidence="1">Shoot tissue taken approximately 20 cm above the soil surface</tissue>
    </source>
</reference>
<proteinExistence type="predicted"/>
<sequence>MLVGSSLTGVSLISSVCRFLKFPNELGRRVIPQHPRKERYFR</sequence>